<dbReference type="Pfam" id="PF07589">
    <property type="entry name" value="PEP-CTERM"/>
    <property type="match status" value="1"/>
</dbReference>
<gene>
    <name evidence="3" type="ORF">KBB96_02070</name>
</gene>
<dbReference type="KEGG" id="lamb:KBB96_02070"/>
<dbReference type="EMBL" id="CP073100">
    <property type="protein sequence ID" value="QUE51688.1"/>
    <property type="molecule type" value="Genomic_DNA"/>
</dbReference>
<evidence type="ECO:0000313" key="3">
    <source>
        <dbReference type="EMBL" id="QUE51688.1"/>
    </source>
</evidence>
<organism evidence="3 4">
    <name type="scientific">Luteolibacter ambystomatis</name>
    <dbReference type="NCBI Taxonomy" id="2824561"/>
    <lineage>
        <taxon>Bacteria</taxon>
        <taxon>Pseudomonadati</taxon>
        <taxon>Verrucomicrobiota</taxon>
        <taxon>Verrucomicrobiia</taxon>
        <taxon>Verrucomicrobiales</taxon>
        <taxon>Verrucomicrobiaceae</taxon>
        <taxon>Luteolibacter</taxon>
    </lineage>
</organism>
<evidence type="ECO:0000313" key="4">
    <source>
        <dbReference type="Proteomes" id="UP000676169"/>
    </source>
</evidence>
<dbReference type="Proteomes" id="UP000676169">
    <property type="component" value="Chromosome"/>
</dbReference>
<feature type="signal peptide" evidence="1">
    <location>
        <begin position="1"/>
        <end position="21"/>
    </location>
</feature>
<feature type="domain" description="Ice-binding protein C-terminal" evidence="2">
    <location>
        <begin position="174"/>
        <end position="196"/>
    </location>
</feature>
<accession>A0A975J0D0</accession>
<sequence length="197" mass="20166">MKSICSLALAACFAAAAPSQAAVVYSGLQNITVTTTFDGVYLDVDAGTTSGTETTGWDINPFFGGEGVANSPDFQPARTTIALDAPILNIAPGSTVDGTLNFLTGFGGSDSHTGNGVGQFASGTEGYIGFKLTPNDDSGTFYGWMRVVFSNDGSTGVIRDWAYETSGSGITVGAVPEPSAFALLGLGAAGLLRRKRK</sequence>
<dbReference type="InterPro" id="IPR013424">
    <property type="entry name" value="Ice-binding_C"/>
</dbReference>
<name>A0A975J0D0_9BACT</name>
<proteinExistence type="predicted"/>
<feature type="chain" id="PRO_5036938991" evidence="1">
    <location>
        <begin position="22"/>
        <end position="197"/>
    </location>
</feature>
<dbReference type="RefSeq" id="WP_211631827.1">
    <property type="nucleotide sequence ID" value="NZ_CP073100.1"/>
</dbReference>
<protein>
    <submittedName>
        <fullName evidence="3">PEP-CTERM sorting domain-containing protein</fullName>
    </submittedName>
</protein>
<dbReference type="AlphaFoldDB" id="A0A975J0D0"/>
<reference evidence="3" key="1">
    <citation type="submission" date="2021-04" db="EMBL/GenBank/DDBJ databases">
        <title>Luteolibacter sp. 32A isolated from the skin of an Anderson's salamander (Ambystoma andersonii).</title>
        <authorList>
            <person name="Spergser J."/>
            <person name="Busse H.-J."/>
        </authorList>
    </citation>
    <scope>NUCLEOTIDE SEQUENCE</scope>
    <source>
        <strain evidence="3">32A</strain>
    </source>
</reference>
<keyword evidence="4" id="KW-1185">Reference proteome</keyword>
<evidence type="ECO:0000259" key="2">
    <source>
        <dbReference type="Pfam" id="PF07589"/>
    </source>
</evidence>
<keyword evidence="1" id="KW-0732">Signal</keyword>
<dbReference type="NCBIfam" id="TIGR02595">
    <property type="entry name" value="PEP_CTERM"/>
    <property type="match status" value="1"/>
</dbReference>
<evidence type="ECO:0000256" key="1">
    <source>
        <dbReference type="SAM" id="SignalP"/>
    </source>
</evidence>